<dbReference type="InterPro" id="IPR011990">
    <property type="entry name" value="TPR-like_helical_dom_sf"/>
</dbReference>
<dbReference type="Proteomes" id="UP001206595">
    <property type="component" value="Unassembled WGS sequence"/>
</dbReference>
<reference evidence="1" key="2">
    <citation type="journal article" date="2022" name="Proc. Natl. Acad. Sci. U.S.A.">
        <title>Diploid-dominant life cycles characterize the early evolution of Fungi.</title>
        <authorList>
            <person name="Amses K.R."/>
            <person name="Simmons D.R."/>
            <person name="Longcore J.E."/>
            <person name="Mondo S.J."/>
            <person name="Seto K."/>
            <person name="Jeronimo G.H."/>
            <person name="Bonds A.E."/>
            <person name="Quandt C.A."/>
            <person name="Davis W.J."/>
            <person name="Chang Y."/>
            <person name="Federici B.A."/>
            <person name="Kuo A."/>
            <person name="LaButti K."/>
            <person name="Pangilinan J."/>
            <person name="Andreopoulos W."/>
            <person name="Tritt A."/>
            <person name="Riley R."/>
            <person name="Hundley H."/>
            <person name="Johnson J."/>
            <person name="Lipzen A."/>
            <person name="Barry K."/>
            <person name="Lang B.F."/>
            <person name="Cuomo C.A."/>
            <person name="Buchler N.E."/>
            <person name="Grigoriev I.V."/>
            <person name="Spatafora J.W."/>
            <person name="Stajich J.E."/>
            <person name="James T.Y."/>
        </authorList>
    </citation>
    <scope>NUCLEOTIDE SEQUENCE</scope>
    <source>
        <strain evidence="1">AG</strain>
    </source>
</reference>
<sequence>MFNRVRGIRLFTQVQKSRSRALCRSVVNSAFHTLPLVAATSSIVSSNRGYYLDGVLDKRGFVAFTPGVRHASTSTGEEALTSTTVDAHLQASVDALDLHGAMDIIEQAHSRGLVQPHHYRQVFRILESDVVPDFASLSRIARWFTSSQPVHLNTATPEELNLWKSAIKACFKLGRSHFSRDLSGLLQAFASRAKLDQVVDADLWGIVLRGYGILKQEDMIDATIAKIPADVDCQDYIPMAYASAGAHGKADVYLDRLIELRIPKPEVFKVLSKTAAYEGDVQRVKKIASMGTELLDGVSFDQDVILAHKTRLFHLLKKQNPSTSYSGRNNSGILSEELKESRRECEELMSNMLSDRYPLDISSANIILDYLTFGNRLDHAKFPMAHARDILENVLPTKGIQPNFQSYFLVLRGYAKTRELDSPRHNARLDKCLELFYMMENAGFHSHQHAKFQCLFEACLPHSDRYNYDLFQSKSRLAPTLQSSVARHNAPYVDPRIFDIERIMLDSNIRHDRITIKTVLTCLGVSGLYGAMWRRWKELQLAGVRRDGGLFERIFSLAALEPEQAQYALAVVHHQLERETPKIEMTMPLYRSIIDCCITAQDAVSATSVLHTAGVDNLPSPEKLSSPQEKQLKKLGLKAQLGIRSLTGSIGTHLKDMMDLQVSPKSDMWLMLMSHAVETQFSLQDAQRVFNGFTMSRFEKTGKIPVPAHEQSPIIPFPSSPYNETDVLMIDMFVSALLKSQNIPVIRDVLETYGEQSSKLWLSRDSVKQFVTLAKEEKSDDDVKWIVEKILPKVSGQSSNYRHWMRKLQRSVDNL</sequence>
<dbReference type="GO" id="GO:0005739">
    <property type="term" value="C:mitochondrion"/>
    <property type="evidence" value="ECO:0007669"/>
    <property type="project" value="TreeGrafter"/>
</dbReference>
<reference evidence="1" key="1">
    <citation type="submission" date="2021-06" db="EMBL/GenBank/DDBJ databases">
        <authorList>
            <consortium name="DOE Joint Genome Institute"/>
            <person name="Mondo S.J."/>
            <person name="Amses K.R."/>
            <person name="Simmons D.R."/>
            <person name="Longcore J.E."/>
            <person name="Seto K."/>
            <person name="Alves G.H."/>
            <person name="Bonds A.E."/>
            <person name="Quandt C.A."/>
            <person name="Davis W.J."/>
            <person name="Chang Y."/>
            <person name="Letcher P.M."/>
            <person name="Powell M.J."/>
            <person name="Kuo A."/>
            <person name="Labutti K."/>
            <person name="Pangilinan J."/>
            <person name="Andreopoulos W."/>
            <person name="Tritt A."/>
            <person name="Riley R."/>
            <person name="Hundley H."/>
            <person name="Johnson J."/>
            <person name="Lipzen A."/>
            <person name="Barry K."/>
            <person name="Berbee M.L."/>
            <person name="Buchler N.E."/>
            <person name="Grigoriev I.V."/>
            <person name="Spatafora J.W."/>
            <person name="Stajich J.E."/>
            <person name="James T.Y."/>
        </authorList>
    </citation>
    <scope>NUCLEOTIDE SEQUENCE</scope>
    <source>
        <strain evidence="1">AG</strain>
    </source>
</reference>
<dbReference type="PANTHER" id="PTHR28087:SF1">
    <property type="entry name" value="ATPASE SYNTHESIS PROTEIN 25, MITOCHONDRIAL"/>
    <property type="match status" value="1"/>
</dbReference>
<dbReference type="AlphaFoldDB" id="A0AAD5HFV0"/>
<dbReference type="EMBL" id="MU620906">
    <property type="protein sequence ID" value="KAI8581444.1"/>
    <property type="molecule type" value="Genomic_DNA"/>
</dbReference>
<accession>A0AAD5HFV0</accession>
<dbReference type="Gene3D" id="1.25.40.10">
    <property type="entry name" value="Tetratricopeptide repeat domain"/>
    <property type="match status" value="1"/>
</dbReference>
<comment type="caution">
    <text evidence="1">The sequence shown here is derived from an EMBL/GenBank/DDBJ whole genome shotgun (WGS) entry which is preliminary data.</text>
</comment>
<dbReference type="GO" id="GO:0048255">
    <property type="term" value="P:mRNA stabilization"/>
    <property type="evidence" value="ECO:0007669"/>
    <property type="project" value="TreeGrafter"/>
</dbReference>
<protein>
    <submittedName>
        <fullName evidence="1">Uncharacterized protein</fullName>
    </submittedName>
</protein>
<name>A0AAD5HFV0_UMBRA</name>
<evidence type="ECO:0000313" key="2">
    <source>
        <dbReference type="Proteomes" id="UP001206595"/>
    </source>
</evidence>
<gene>
    <name evidence="1" type="ORF">K450DRAFT_233127</name>
</gene>
<dbReference type="RefSeq" id="XP_051446448.1">
    <property type="nucleotide sequence ID" value="XM_051587699.1"/>
</dbReference>
<dbReference type="InterPro" id="IPR040152">
    <property type="entry name" value="Atp25"/>
</dbReference>
<keyword evidence="2" id="KW-1185">Reference proteome</keyword>
<proteinExistence type="predicted"/>
<dbReference type="PANTHER" id="PTHR28087">
    <property type="entry name" value="ATPASE SYNTHESIS PROTEIN 25, MITOCHONDRIAL"/>
    <property type="match status" value="1"/>
</dbReference>
<organism evidence="1 2">
    <name type="scientific">Umbelopsis ramanniana AG</name>
    <dbReference type="NCBI Taxonomy" id="1314678"/>
    <lineage>
        <taxon>Eukaryota</taxon>
        <taxon>Fungi</taxon>
        <taxon>Fungi incertae sedis</taxon>
        <taxon>Mucoromycota</taxon>
        <taxon>Mucoromycotina</taxon>
        <taxon>Umbelopsidomycetes</taxon>
        <taxon>Umbelopsidales</taxon>
        <taxon>Umbelopsidaceae</taxon>
        <taxon>Umbelopsis</taxon>
    </lineage>
</organism>
<dbReference type="GeneID" id="75913044"/>
<evidence type="ECO:0000313" key="1">
    <source>
        <dbReference type="EMBL" id="KAI8581444.1"/>
    </source>
</evidence>
<dbReference type="GO" id="GO:0140053">
    <property type="term" value="P:mitochondrial gene expression"/>
    <property type="evidence" value="ECO:0007669"/>
    <property type="project" value="InterPro"/>
</dbReference>